<evidence type="ECO:0000259" key="4">
    <source>
        <dbReference type="Pfam" id="PF12894"/>
    </source>
</evidence>
<dbReference type="InterPro" id="IPR001806">
    <property type="entry name" value="Small_GTPase"/>
</dbReference>
<evidence type="ECO:0000313" key="6">
    <source>
        <dbReference type="Proteomes" id="UP000290809"/>
    </source>
</evidence>
<dbReference type="GO" id="GO:0003924">
    <property type="term" value="F:GTPase activity"/>
    <property type="evidence" value="ECO:0007669"/>
    <property type="project" value="InterPro"/>
</dbReference>
<dbReference type="STRING" id="6184.A0A430QAY1"/>
<dbReference type="InterPro" id="IPR042227">
    <property type="entry name" value="KBRS"/>
</dbReference>
<dbReference type="Pfam" id="PF00400">
    <property type="entry name" value="WD40"/>
    <property type="match status" value="1"/>
</dbReference>
<evidence type="ECO:0000256" key="3">
    <source>
        <dbReference type="ARBA" id="ARBA00023134"/>
    </source>
</evidence>
<dbReference type="PANTHER" id="PTHR46152:SF3">
    <property type="entry name" value="NF-KAPPA-B INHIBITOR-INTERACTING RAS-LIKE PROTEIN"/>
    <property type="match status" value="1"/>
</dbReference>
<dbReference type="InterPro" id="IPR024977">
    <property type="entry name" value="Apc4-like_WD40_dom"/>
</dbReference>
<dbReference type="InterPro" id="IPR027417">
    <property type="entry name" value="P-loop_NTPase"/>
</dbReference>
<evidence type="ECO:0000313" key="5">
    <source>
        <dbReference type="EMBL" id="RTG84794.1"/>
    </source>
</evidence>
<dbReference type="AlphaFoldDB" id="A0A430QAY1"/>
<evidence type="ECO:0000256" key="1">
    <source>
        <dbReference type="ARBA" id="ARBA00008094"/>
    </source>
</evidence>
<dbReference type="Pfam" id="PF12894">
    <property type="entry name" value="ANAPC4_WD40"/>
    <property type="match status" value="1"/>
</dbReference>
<comment type="similarity">
    <text evidence="1">Belongs to the small GTPase superfamily. Ras family. KappaB-Ras subfamily.</text>
</comment>
<keyword evidence="6" id="KW-1185">Reference proteome</keyword>
<dbReference type="Pfam" id="PF00071">
    <property type="entry name" value="Ras"/>
    <property type="match status" value="1"/>
</dbReference>
<dbReference type="InterPro" id="IPR001680">
    <property type="entry name" value="WD40_rpt"/>
</dbReference>
<dbReference type="EMBL" id="QMKO01002101">
    <property type="protein sequence ID" value="RTG84794.1"/>
    <property type="molecule type" value="Genomic_DNA"/>
</dbReference>
<keyword evidence="3" id="KW-0342">GTP-binding</keyword>
<dbReference type="GO" id="GO:0032484">
    <property type="term" value="P:Ral protein signal transduction"/>
    <property type="evidence" value="ECO:0007669"/>
    <property type="project" value="TreeGrafter"/>
</dbReference>
<proteinExistence type="inferred from homology"/>
<feature type="domain" description="Anaphase-promoting complex subunit 4-like WD40" evidence="4">
    <location>
        <begin position="623"/>
        <end position="658"/>
    </location>
</feature>
<dbReference type="PANTHER" id="PTHR46152">
    <property type="entry name" value="NF-KAPPA-B INHIBITOR-INTERACTING RAS-LIKE PROTEIN"/>
    <property type="match status" value="1"/>
</dbReference>
<accession>A0A430QAY1</accession>
<comment type="caution">
    <text evidence="5">The sequence shown here is derived from an EMBL/GenBank/DDBJ whole genome shotgun (WGS) entry which is preliminary data.</text>
</comment>
<evidence type="ECO:0000256" key="2">
    <source>
        <dbReference type="ARBA" id="ARBA00022741"/>
    </source>
</evidence>
<dbReference type="Proteomes" id="UP000290809">
    <property type="component" value="Unassembled WGS sequence"/>
</dbReference>
<dbReference type="GO" id="GO:0043124">
    <property type="term" value="P:negative regulation of canonical NF-kappaB signal transduction"/>
    <property type="evidence" value="ECO:0007669"/>
    <property type="project" value="InterPro"/>
</dbReference>
<dbReference type="GO" id="GO:0032794">
    <property type="term" value="F:GTPase activating protein binding"/>
    <property type="evidence" value="ECO:0007669"/>
    <property type="project" value="TreeGrafter"/>
</dbReference>
<dbReference type="InterPro" id="IPR011047">
    <property type="entry name" value="Quinoprotein_ADH-like_sf"/>
</dbReference>
<name>A0A430QAY1_SCHBO</name>
<reference evidence="5 6" key="1">
    <citation type="journal article" date="2019" name="PLoS Pathog.">
        <title>Genome sequence of the bovine parasite Schistosoma bovis Tanzania.</title>
        <authorList>
            <person name="Oey H."/>
            <person name="Zakrzewski M."/>
            <person name="Gobert G."/>
            <person name="Gravermann K."/>
            <person name="Stoye J."/>
            <person name="Jones M."/>
            <person name="Mcmanus D."/>
            <person name="Krause L."/>
        </authorList>
    </citation>
    <scope>NUCLEOTIDE SEQUENCE [LARGE SCALE GENOMIC DNA]</scope>
    <source>
        <strain evidence="5 6">TAN1997</strain>
    </source>
</reference>
<keyword evidence="2" id="KW-0547">Nucleotide-binding</keyword>
<dbReference type="Gene3D" id="2.130.10.10">
    <property type="entry name" value="YVTN repeat-like/Quinoprotein amine dehydrogenase"/>
    <property type="match status" value="2"/>
</dbReference>
<dbReference type="InterPro" id="IPR015943">
    <property type="entry name" value="WD40/YVTN_repeat-like_dom_sf"/>
</dbReference>
<dbReference type="GO" id="GO:0005525">
    <property type="term" value="F:GTP binding"/>
    <property type="evidence" value="ECO:0007669"/>
    <property type="project" value="UniProtKB-KW"/>
</dbReference>
<dbReference type="SUPFAM" id="SSF52540">
    <property type="entry name" value="P-loop containing nucleoside triphosphate hydrolases"/>
    <property type="match status" value="1"/>
</dbReference>
<protein>
    <recommendedName>
        <fullName evidence="4">Anaphase-promoting complex subunit 4-like WD40 domain-containing protein</fullName>
    </recommendedName>
</protein>
<dbReference type="Gene3D" id="3.40.50.300">
    <property type="entry name" value="P-loop containing nucleotide triphosphate hydrolases"/>
    <property type="match status" value="1"/>
</dbReference>
<gene>
    <name evidence="5" type="ORF">DC041_0003465</name>
</gene>
<organism evidence="5 6">
    <name type="scientific">Schistosoma bovis</name>
    <name type="common">Blood fluke</name>
    <dbReference type="NCBI Taxonomy" id="6184"/>
    <lineage>
        <taxon>Eukaryota</taxon>
        <taxon>Metazoa</taxon>
        <taxon>Spiralia</taxon>
        <taxon>Lophotrochozoa</taxon>
        <taxon>Platyhelminthes</taxon>
        <taxon>Trematoda</taxon>
        <taxon>Digenea</taxon>
        <taxon>Strigeidida</taxon>
        <taxon>Schistosomatoidea</taxon>
        <taxon>Schistosomatidae</taxon>
        <taxon>Schistosoma</taxon>
    </lineage>
</organism>
<dbReference type="SMART" id="SM00320">
    <property type="entry name" value="WD40"/>
    <property type="match status" value="3"/>
</dbReference>
<dbReference type="SUPFAM" id="SSF50998">
    <property type="entry name" value="Quinoprotein alcohol dehydrogenase-like"/>
    <property type="match status" value="1"/>
</dbReference>
<sequence>MQDNRPKLVFKQTFRVKIASKPSSKLRFSFHHQIDVYSSIVGCYQKSSTILQCKDKILPSHDEDIVYWWDDLQETGLSNPHFSWISTYEDTYNAVVETDRGFKEKVRIYDLGGMTKLEKHFVNCADAFILVYDISDSKSFSSVQSLKQDIDRYREKRDLCIVLSCHKVDKPKDATLDSTEVSRWSQSEKGIAHLVIGDLDVFSSVFSSPPSFTLSFLSDFQIYKSQKSDRNQIRHIYLAVANIFETTVYDRQSLMNLFTWTVSRITQSQKHIPKTNPKSLDVFRREPVHILIPAQPNSNINNNPITSYSIGPCTYILSISDNYLISGHLNGWLVIWSIKKYRPLRQWIGHNGYQITSLHFWPRNNNYGVIISHGRDGFIRFWDLSNLQFDTTEVFKPLDQIFGEIHTYDISFCNSDLWRAYTTTSSSNGNNSADVYFLAHLCQEETDDDDNNNSSTSNKEPSIEIIQLPQFVFICQQSINSIQTSCQNVTNLGMCMTLKGIEKTYPINQIHSILLAGFESGHLILLGDGRVLSVLNYPLGQSIPIMTLSIQPVFKQQLCKESANRTETNVEFVVLGGPSVDSCDTETSVDGNIAFVQLEFDSQMSNYFKLSKIHKSLNNCITGISCFAWRDDGRLLAVGQWDGKIRLIDVHFKNNLLKIKSLGYLSSLGSLNEGRLIGEWSSTTLTQPHGPNIDQQSRLIRSCTFTEQSHFLITSVPANGGALGSLLVWDIYR</sequence>